<sequence length="271" mass="27433">MTVPPRHGPDATPASSASPEEGAGSSPAHGTGSTSSTRRHTLVRPRLVWSGLALALLGVVVAGVGLMSSAWLLVGGAVLVLVIGACLSWAGGAMHDATTGLDLRDELRAVRDGTTHPGVRAGAQTGSPAARAEAARQTRVTQQVLDQARHTSASDWTKPAGWTLLLVAAVLLVSQWELVAHSATGRSNSYLDTAVATVLALVGLRQALTPGPHRIAAALGGLSGLGLTLNGVLAPHDHLSLAVVETVGGLVALLCAAAATLSTRTRTRPGS</sequence>
<protein>
    <submittedName>
        <fullName evidence="3">Uncharacterized protein</fullName>
    </submittedName>
</protein>
<keyword evidence="2" id="KW-1133">Transmembrane helix</keyword>
<keyword evidence="2" id="KW-0472">Membrane</keyword>
<gene>
    <name evidence="3" type="ORF">SAMN04488570_2472</name>
</gene>
<evidence type="ECO:0000313" key="3">
    <source>
        <dbReference type="EMBL" id="SDS69745.1"/>
    </source>
</evidence>
<dbReference type="EMBL" id="LT629757">
    <property type="protein sequence ID" value="SDS69745.1"/>
    <property type="molecule type" value="Genomic_DNA"/>
</dbReference>
<keyword evidence="2" id="KW-0812">Transmembrane</keyword>
<accession>A0A1H1UB83</accession>
<reference evidence="4" key="1">
    <citation type="submission" date="2016-10" db="EMBL/GenBank/DDBJ databases">
        <authorList>
            <person name="Varghese N."/>
            <person name="Submissions S."/>
        </authorList>
    </citation>
    <scope>NUCLEOTIDE SEQUENCE [LARGE SCALE GENOMIC DNA]</scope>
    <source>
        <strain evidence="4">DSM 22127</strain>
    </source>
</reference>
<dbReference type="Proteomes" id="UP000198859">
    <property type="component" value="Chromosome I"/>
</dbReference>
<feature type="transmembrane region" description="Helical" evidence="2">
    <location>
        <begin position="70"/>
        <end position="90"/>
    </location>
</feature>
<dbReference type="STRING" id="642780.SAMN04488570_2472"/>
<proteinExistence type="predicted"/>
<feature type="transmembrane region" description="Helical" evidence="2">
    <location>
        <begin position="215"/>
        <end position="233"/>
    </location>
</feature>
<organism evidence="3 4">
    <name type="scientific">Nocardioides scoriae</name>
    <dbReference type="NCBI Taxonomy" id="642780"/>
    <lineage>
        <taxon>Bacteria</taxon>
        <taxon>Bacillati</taxon>
        <taxon>Actinomycetota</taxon>
        <taxon>Actinomycetes</taxon>
        <taxon>Propionibacteriales</taxon>
        <taxon>Nocardioidaceae</taxon>
        <taxon>Nocardioides</taxon>
    </lineage>
</organism>
<evidence type="ECO:0000256" key="2">
    <source>
        <dbReference type="SAM" id="Phobius"/>
    </source>
</evidence>
<feature type="compositionally biased region" description="Low complexity" evidence="1">
    <location>
        <begin position="13"/>
        <end position="36"/>
    </location>
</feature>
<evidence type="ECO:0000256" key="1">
    <source>
        <dbReference type="SAM" id="MobiDB-lite"/>
    </source>
</evidence>
<feature type="transmembrane region" description="Helical" evidence="2">
    <location>
        <begin position="239"/>
        <end position="261"/>
    </location>
</feature>
<dbReference type="AlphaFoldDB" id="A0A1H1UB83"/>
<feature type="transmembrane region" description="Helical" evidence="2">
    <location>
        <begin position="47"/>
        <end position="64"/>
    </location>
</feature>
<name>A0A1H1UB83_9ACTN</name>
<evidence type="ECO:0000313" key="4">
    <source>
        <dbReference type="Proteomes" id="UP000198859"/>
    </source>
</evidence>
<keyword evidence="4" id="KW-1185">Reference proteome</keyword>
<feature type="region of interest" description="Disordered" evidence="1">
    <location>
        <begin position="1"/>
        <end position="39"/>
    </location>
</feature>